<evidence type="ECO:0000256" key="2">
    <source>
        <dbReference type="SAM" id="Phobius"/>
    </source>
</evidence>
<organism evidence="3 4">
    <name type="scientific">Actinomyces bowdenii</name>
    <dbReference type="NCBI Taxonomy" id="131109"/>
    <lineage>
        <taxon>Bacteria</taxon>
        <taxon>Bacillati</taxon>
        <taxon>Actinomycetota</taxon>
        <taxon>Actinomycetes</taxon>
        <taxon>Actinomycetales</taxon>
        <taxon>Actinomycetaceae</taxon>
        <taxon>Actinomyces</taxon>
    </lineage>
</organism>
<evidence type="ECO:0000313" key="3">
    <source>
        <dbReference type="EMBL" id="RRD30797.1"/>
    </source>
</evidence>
<gene>
    <name evidence="3" type="ORF">EII10_01445</name>
</gene>
<protein>
    <submittedName>
        <fullName evidence="3">Uncharacterized protein</fullName>
    </submittedName>
</protein>
<sequence length="147" mass="15148">MSEQPHAKQSPWKTPKSRIFWPMVAGAVVLWTVVAVLVFSTVYDGGAGRGLTRLLLVGLGALLVFGVRYTEGMQRQKEARSASQMGSPLPQGGPSPQAGYGPAAAYGQSSAGTGYGQPAQTHGQPPTSYGQGGPGYGQGGPGYGQQP</sequence>
<feature type="region of interest" description="Disordered" evidence="1">
    <location>
        <begin position="75"/>
        <end position="147"/>
    </location>
</feature>
<dbReference type="EMBL" id="RQZC01000001">
    <property type="protein sequence ID" value="RRD30797.1"/>
    <property type="molecule type" value="Genomic_DNA"/>
</dbReference>
<feature type="transmembrane region" description="Helical" evidence="2">
    <location>
        <begin position="51"/>
        <end position="70"/>
    </location>
</feature>
<keyword evidence="4" id="KW-1185">Reference proteome</keyword>
<dbReference type="Proteomes" id="UP000271272">
    <property type="component" value="Unassembled WGS sequence"/>
</dbReference>
<evidence type="ECO:0000313" key="4">
    <source>
        <dbReference type="Proteomes" id="UP000271272"/>
    </source>
</evidence>
<keyword evidence="2" id="KW-1133">Transmembrane helix</keyword>
<accession>A0A3P1VAV3</accession>
<reference evidence="3 4" key="1">
    <citation type="submission" date="2018-11" db="EMBL/GenBank/DDBJ databases">
        <title>Genomes From Bacteria Associated with the Canine Oral Cavity: a Test Case for Automated Genome-Based Taxonomic Assignment.</title>
        <authorList>
            <person name="Coil D.A."/>
            <person name="Jospin G."/>
            <person name="Darling A.E."/>
            <person name="Wallis C."/>
            <person name="Davis I.J."/>
            <person name="Harris S."/>
            <person name="Eisen J.A."/>
            <person name="Holcombe L.J."/>
            <person name="O'Flynn C."/>
        </authorList>
    </citation>
    <scope>NUCLEOTIDE SEQUENCE [LARGE SCALE GENOMIC DNA]</scope>
    <source>
        <strain evidence="3 4">OH5050</strain>
    </source>
</reference>
<dbReference type="AlphaFoldDB" id="A0A3P1VAV3"/>
<keyword evidence="2" id="KW-0812">Transmembrane</keyword>
<feature type="compositionally biased region" description="Gly residues" evidence="1">
    <location>
        <begin position="130"/>
        <end position="147"/>
    </location>
</feature>
<proteinExistence type="predicted"/>
<evidence type="ECO:0000256" key="1">
    <source>
        <dbReference type="SAM" id="MobiDB-lite"/>
    </source>
</evidence>
<feature type="compositionally biased region" description="Low complexity" evidence="1">
    <location>
        <begin position="83"/>
        <end position="112"/>
    </location>
</feature>
<name>A0A3P1VAV3_9ACTO</name>
<dbReference type="RefSeq" id="WP_124932709.1">
    <property type="nucleotide sequence ID" value="NZ_JAGFOU010000002.1"/>
</dbReference>
<feature type="transmembrane region" description="Helical" evidence="2">
    <location>
        <begin position="20"/>
        <end position="39"/>
    </location>
</feature>
<comment type="caution">
    <text evidence="3">The sequence shown here is derived from an EMBL/GenBank/DDBJ whole genome shotgun (WGS) entry which is preliminary data.</text>
</comment>
<keyword evidence="2" id="KW-0472">Membrane</keyword>